<name>A0A512DRB4_9PROT</name>
<dbReference type="EMBL" id="BJYZ01000013">
    <property type="protein sequence ID" value="GEO39031.1"/>
    <property type="molecule type" value="Genomic_DNA"/>
</dbReference>
<gene>
    <name evidence="1" type="ORF">SAE02_31790</name>
</gene>
<organism evidence="1 2">
    <name type="scientific">Skermanella aerolata</name>
    <dbReference type="NCBI Taxonomy" id="393310"/>
    <lineage>
        <taxon>Bacteria</taxon>
        <taxon>Pseudomonadati</taxon>
        <taxon>Pseudomonadota</taxon>
        <taxon>Alphaproteobacteria</taxon>
        <taxon>Rhodospirillales</taxon>
        <taxon>Azospirillaceae</taxon>
        <taxon>Skermanella</taxon>
    </lineage>
</organism>
<dbReference type="AlphaFoldDB" id="A0A512DRB4"/>
<sequence>MFVPVYDAIKGDLNLFAQGPVAVMFSWKKQARFEVVVEQGGYSSIDGIFEDQRQATERATYLLSLAKYGRVQVVQVGKHTQTVVFERASQSGGTEVVGITPIDEASSCKDVLDVYGYPSRMTLLRLTRRYADRQIAVPSETLHDWIALRMIEREGMLLNSGITRLAKIQTRDVSCFIPDRERELGALWMRIKQLAQASNTLAPYAKLLAIDGIAALQERIADGCAPAEHDRVMSYAFGRLLEGHREWCDKVHSLLMILEDEDCDPDGITAIDQFLAETIDGRDPVKALIGYSPDLGSALLGLLATLNGKLDDRLPFTPVLMDLSNALARWRLPEVEAALLRRVRAGLDGHHPLSKDGSRYCAIAFHRIAASLACFSGFRGGPEMSVALTRRAKTALRSGETDLPFETAVQQLCGTLNTSGGQIGYLLDLAETDMGRQKGVFLFGSLSRIFSHIRHARDLAPAHIPIEDVRRELGGRLRRAGIPRDLADQLMYKIASLPSEDAPRVFLR</sequence>
<keyword evidence="2" id="KW-1185">Reference proteome</keyword>
<comment type="caution">
    <text evidence="1">The sequence shown here is derived from an EMBL/GenBank/DDBJ whole genome shotgun (WGS) entry which is preliminary data.</text>
</comment>
<reference evidence="1 2" key="1">
    <citation type="submission" date="2019-07" db="EMBL/GenBank/DDBJ databases">
        <title>Whole genome shotgun sequence of Skermanella aerolata NBRC 106429.</title>
        <authorList>
            <person name="Hosoyama A."/>
            <person name="Uohara A."/>
            <person name="Ohji S."/>
            <person name="Ichikawa N."/>
        </authorList>
    </citation>
    <scope>NUCLEOTIDE SEQUENCE [LARGE SCALE GENOMIC DNA]</scope>
    <source>
        <strain evidence="1 2">NBRC 106429</strain>
    </source>
</reference>
<evidence type="ECO:0000313" key="1">
    <source>
        <dbReference type="EMBL" id="GEO39031.1"/>
    </source>
</evidence>
<proteinExistence type="predicted"/>
<accession>A0A512DRB4</accession>
<dbReference type="Proteomes" id="UP000321523">
    <property type="component" value="Unassembled WGS sequence"/>
</dbReference>
<evidence type="ECO:0000313" key="2">
    <source>
        <dbReference type="Proteomes" id="UP000321523"/>
    </source>
</evidence>
<protein>
    <submittedName>
        <fullName evidence="1">Uncharacterized protein</fullName>
    </submittedName>
</protein>